<dbReference type="EMBL" id="JACXAA010000012">
    <property type="protein sequence ID" value="MBD2756315.1"/>
    <property type="molecule type" value="Genomic_DNA"/>
</dbReference>
<organism evidence="1 2">
    <name type="scientific">Spirosoma validum</name>
    <dbReference type="NCBI Taxonomy" id="2771355"/>
    <lineage>
        <taxon>Bacteria</taxon>
        <taxon>Pseudomonadati</taxon>
        <taxon>Bacteroidota</taxon>
        <taxon>Cytophagia</taxon>
        <taxon>Cytophagales</taxon>
        <taxon>Cytophagaceae</taxon>
        <taxon>Spirosoma</taxon>
    </lineage>
</organism>
<dbReference type="RefSeq" id="WP_191041944.1">
    <property type="nucleotide sequence ID" value="NZ_JACXAA010000012.1"/>
</dbReference>
<dbReference type="AlphaFoldDB" id="A0A927B6F4"/>
<reference evidence="1" key="1">
    <citation type="submission" date="2020-09" db="EMBL/GenBank/DDBJ databases">
        <authorList>
            <person name="Kim M.K."/>
        </authorList>
    </citation>
    <scope>NUCLEOTIDE SEQUENCE</scope>
    <source>
        <strain evidence="1">BT704</strain>
    </source>
</reference>
<comment type="caution">
    <text evidence="1">The sequence shown here is derived from an EMBL/GenBank/DDBJ whole genome shotgun (WGS) entry which is preliminary data.</text>
</comment>
<protein>
    <submittedName>
        <fullName evidence="1">Uncharacterized protein</fullName>
    </submittedName>
</protein>
<evidence type="ECO:0000313" key="1">
    <source>
        <dbReference type="EMBL" id="MBD2756315.1"/>
    </source>
</evidence>
<dbReference type="Proteomes" id="UP000653797">
    <property type="component" value="Unassembled WGS sequence"/>
</dbReference>
<gene>
    <name evidence="1" type="ORF">IC230_25695</name>
</gene>
<sequence>MPTYLPGYNIRSSSRLRRFVQDTANTFLRPVFREAFVNTTGASLERVGLTEPSPVLQAAYQDAFARWRSQFESTELINA</sequence>
<keyword evidence="2" id="KW-1185">Reference proteome</keyword>
<name>A0A927B6F4_9BACT</name>
<accession>A0A927B6F4</accession>
<evidence type="ECO:0000313" key="2">
    <source>
        <dbReference type="Proteomes" id="UP000653797"/>
    </source>
</evidence>
<proteinExistence type="predicted"/>